<dbReference type="InterPro" id="IPR011050">
    <property type="entry name" value="Pectin_lyase_fold/virulence"/>
</dbReference>
<dbReference type="Pfam" id="PF05048">
    <property type="entry name" value="NosD"/>
    <property type="match status" value="1"/>
</dbReference>
<dbReference type="EMBL" id="BIMR01000059">
    <property type="protein sequence ID" value="GCE75941.1"/>
    <property type="molecule type" value="Genomic_DNA"/>
</dbReference>
<comment type="caution">
    <text evidence="2">The sequence shown here is derived from an EMBL/GenBank/DDBJ whole genome shotgun (WGS) entry which is preliminary data.</text>
</comment>
<dbReference type="SUPFAM" id="SSF51126">
    <property type="entry name" value="Pectin lyase-like"/>
    <property type="match status" value="1"/>
</dbReference>
<evidence type="ECO:0000313" key="3">
    <source>
        <dbReference type="Proteomes" id="UP000289954"/>
    </source>
</evidence>
<evidence type="ECO:0000313" key="2">
    <source>
        <dbReference type="EMBL" id="GCE75941.1"/>
    </source>
</evidence>
<name>A0A402DPD6_9CELL</name>
<organism evidence="2 3">
    <name type="scientific">Cellulomonas biazotea</name>
    <dbReference type="NCBI Taxonomy" id="1709"/>
    <lineage>
        <taxon>Bacteria</taxon>
        <taxon>Bacillati</taxon>
        <taxon>Actinomycetota</taxon>
        <taxon>Actinomycetes</taxon>
        <taxon>Micrococcales</taxon>
        <taxon>Cellulomonadaceae</taxon>
        <taxon>Cellulomonas</taxon>
    </lineage>
</organism>
<dbReference type="InterPro" id="IPR007742">
    <property type="entry name" value="NosD_dom"/>
</dbReference>
<sequence length="238" mass="25762">MFRGNVFALLSSFGADVDVRRSRFVDNEHAISTFYASATISDSTFLRNRFAASSNRLITIARSRFVDNEQTFTGSETRLRLTDSVVTGSRIVYDNYDGVGAFFEGNTFARNGIVIGSDFSLDADEILHNRFVDNDLAVSATTPKHLVGNTFVGNRVAVASDPDQITPGVPFVAMEGNTFRRNGDAVYLTHPASLKDTVAIGNTGYGIYAPLATDLGGNVAYRNGTEPQCTGVVCETRS</sequence>
<gene>
    <name evidence="2" type="ORF">CBZ_09970</name>
</gene>
<reference evidence="2 3" key="1">
    <citation type="submission" date="2019-01" db="EMBL/GenBank/DDBJ databases">
        <title>Draft genome sequence of Cellulomonas takizawaensis strain TKZ-21.</title>
        <authorList>
            <person name="Yamamura H."/>
            <person name="Hayashi T."/>
            <person name="Hamada M."/>
            <person name="Serisawa Y."/>
            <person name="Matsuyama K."/>
            <person name="Nakagawa Y."/>
            <person name="Otoguro M."/>
            <person name="Yanagida F."/>
            <person name="Hayakawa M."/>
        </authorList>
    </citation>
    <scope>NUCLEOTIDE SEQUENCE [LARGE SCALE GENOMIC DNA]</scope>
    <source>
        <strain evidence="2 3">NBRC12680</strain>
    </source>
</reference>
<feature type="domain" description="Periplasmic copper-binding protein NosD beta helix" evidence="1">
    <location>
        <begin position="16"/>
        <end position="163"/>
    </location>
</feature>
<keyword evidence="3" id="KW-1185">Reference proteome</keyword>
<evidence type="ECO:0000259" key="1">
    <source>
        <dbReference type="Pfam" id="PF05048"/>
    </source>
</evidence>
<protein>
    <recommendedName>
        <fullName evidence="1">Periplasmic copper-binding protein NosD beta helix domain-containing protein</fullName>
    </recommendedName>
</protein>
<dbReference type="Proteomes" id="UP000289954">
    <property type="component" value="Unassembled WGS sequence"/>
</dbReference>
<dbReference type="RefSeq" id="WP_165446663.1">
    <property type="nucleotide sequence ID" value="NZ_BIMR01000059.1"/>
</dbReference>
<dbReference type="AlphaFoldDB" id="A0A402DPD6"/>
<proteinExistence type="predicted"/>
<accession>A0A402DPD6</accession>